<reference evidence="1 2" key="1">
    <citation type="submission" date="2018-01" db="EMBL/GenBank/DDBJ databases">
        <title>Complete genome sequence of Streptomyces lunaelactis MM109T, a Ferroverdin A producer isolated from cave moonmilk deposits.</title>
        <authorList>
            <person name="Naome A."/>
            <person name="Martinet L."/>
            <person name="Maciejewska M."/>
            <person name="Anderssen S."/>
            <person name="Adam D."/>
            <person name="Tenconi E."/>
            <person name="Deflandre B."/>
            <person name="Arguelles-Arias A."/>
            <person name="Calusinska M."/>
            <person name="Copieters W."/>
            <person name="Karim L."/>
            <person name="Hanikenne M."/>
            <person name="Baurain D."/>
            <person name="van Wezel G."/>
            <person name="Smargiasso N."/>
            <person name="de Pauw E."/>
            <person name="Delfosse P."/>
            <person name="Rigali S."/>
        </authorList>
    </citation>
    <scope>NUCLEOTIDE SEQUENCE [LARGE SCALE GENOMIC DNA]</scope>
    <source>
        <strain evidence="1 2">MM109</strain>
    </source>
</reference>
<keyword evidence="2" id="KW-1185">Reference proteome</keyword>
<organism evidence="1 2">
    <name type="scientific">Streptomyces lunaelactis</name>
    <dbReference type="NCBI Taxonomy" id="1535768"/>
    <lineage>
        <taxon>Bacteria</taxon>
        <taxon>Bacillati</taxon>
        <taxon>Actinomycetota</taxon>
        <taxon>Actinomycetes</taxon>
        <taxon>Kitasatosporales</taxon>
        <taxon>Streptomycetaceae</taxon>
        <taxon>Streptomyces</taxon>
    </lineage>
</organism>
<protein>
    <submittedName>
        <fullName evidence="1">Uncharacterized protein</fullName>
    </submittedName>
</protein>
<dbReference type="AlphaFoldDB" id="A0A2R4T0R2"/>
<evidence type="ECO:0000313" key="2">
    <source>
        <dbReference type="Proteomes" id="UP000244201"/>
    </source>
</evidence>
<dbReference type="EMBL" id="CP026304">
    <property type="protein sequence ID" value="AVZ72694.1"/>
    <property type="molecule type" value="Genomic_DNA"/>
</dbReference>
<proteinExistence type="predicted"/>
<name>A0A2R4T0R2_9ACTN</name>
<sequence length="265" mass="28870">MGVLDSAPAAVSGTTVSYLNVRTARALVKKDEKLYANFNRYGIPEYASIGYTSNSLRTLMGFDERDVQTSLVVGDLSNRLTGDFDKDAISKALAKRDYRAEKSGRGMRLSNGKDRQYEVTGDVLVGESKKEGLSPLVPEGKTLADDSLYKAVAKCLGSDVYEANFFGKERPRAISRLFAVGGRIGDDGAPSETLCALATNDEKAQEIAKRLRTETTKGKRYAGTEVSVTEGDMPMVTMTWKNTSASGMHPADELRFATLLMHLVK</sequence>
<evidence type="ECO:0000313" key="1">
    <source>
        <dbReference type="EMBL" id="AVZ72694.1"/>
    </source>
</evidence>
<gene>
    <name evidence="1" type="ORF">SLUN_11325</name>
</gene>
<accession>A0A2R4T0R2</accession>
<dbReference type="KEGG" id="slk:SLUN_11325"/>
<dbReference type="Proteomes" id="UP000244201">
    <property type="component" value="Chromosome"/>
</dbReference>